<dbReference type="GO" id="GO:0003723">
    <property type="term" value="F:RNA binding"/>
    <property type="evidence" value="ECO:0007669"/>
    <property type="project" value="InterPro"/>
</dbReference>
<dbReference type="AlphaFoldDB" id="A0A8H3LBS3"/>
<evidence type="ECO:0000256" key="7">
    <source>
        <dbReference type="ARBA" id="ARBA00023274"/>
    </source>
</evidence>
<dbReference type="InterPro" id="IPR020934">
    <property type="entry name" value="Ribosomal_uS19_CS"/>
</dbReference>
<reference evidence="11" key="1">
    <citation type="submission" date="2019-10" db="EMBL/GenBank/DDBJ databases">
        <title>Conservation and host-specific expression of non-tandemly repeated heterogenous ribosome RNA gene in arbuscular mycorrhizal fungi.</title>
        <authorList>
            <person name="Maeda T."/>
            <person name="Kobayashi Y."/>
            <person name="Nakagawa T."/>
            <person name="Ezawa T."/>
            <person name="Yamaguchi K."/>
            <person name="Bino T."/>
            <person name="Nishimoto Y."/>
            <person name="Shigenobu S."/>
            <person name="Kawaguchi M."/>
        </authorList>
    </citation>
    <scope>NUCLEOTIDE SEQUENCE</scope>
    <source>
        <strain evidence="11">HR1</strain>
    </source>
</reference>
<dbReference type="GO" id="GO:0000124">
    <property type="term" value="C:SAGA complex"/>
    <property type="evidence" value="ECO:0007669"/>
    <property type="project" value="UniProtKB-ARBA"/>
</dbReference>
<dbReference type="GO" id="GO:0003713">
    <property type="term" value="F:transcription coactivator activity"/>
    <property type="evidence" value="ECO:0007669"/>
    <property type="project" value="TreeGrafter"/>
</dbReference>
<keyword evidence="4" id="KW-0805">Transcription regulation</keyword>
<feature type="compositionally biased region" description="Polar residues" evidence="10">
    <location>
        <begin position="46"/>
        <end position="70"/>
    </location>
</feature>
<dbReference type="GO" id="GO:0005840">
    <property type="term" value="C:ribosome"/>
    <property type="evidence" value="ECO:0007669"/>
    <property type="project" value="UniProtKB-KW"/>
</dbReference>
<evidence type="ECO:0000256" key="3">
    <source>
        <dbReference type="ARBA" id="ARBA00022980"/>
    </source>
</evidence>
<dbReference type="Gene3D" id="3.30.860.10">
    <property type="entry name" value="30s Ribosomal Protein S19, Chain A"/>
    <property type="match status" value="1"/>
</dbReference>
<dbReference type="Pfam" id="PF00203">
    <property type="entry name" value="Ribosomal_S19"/>
    <property type="match status" value="1"/>
</dbReference>
<dbReference type="GO" id="GO:0003735">
    <property type="term" value="F:structural constituent of ribosome"/>
    <property type="evidence" value="ECO:0007669"/>
    <property type="project" value="InterPro"/>
</dbReference>
<feature type="region of interest" description="Disordered" evidence="10">
    <location>
        <begin position="23"/>
        <end position="70"/>
    </location>
</feature>
<name>A0A8H3LBS3_9GLOM</name>
<evidence type="ECO:0000256" key="10">
    <source>
        <dbReference type="SAM" id="MobiDB-lite"/>
    </source>
</evidence>
<dbReference type="Proteomes" id="UP000615446">
    <property type="component" value="Unassembled WGS sequence"/>
</dbReference>
<dbReference type="InterPro" id="IPR002222">
    <property type="entry name" value="Ribosomal_uS19"/>
</dbReference>
<evidence type="ECO:0000313" key="11">
    <source>
        <dbReference type="EMBL" id="GES85422.1"/>
    </source>
</evidence>
<accession>A0A8H3LBS3</accession>
<keyword evidence="6" id="KW-0539">Nucleus</keyword>
<dbReference type="OrthoDB" id="10264870at2759"/>
<dbReference type="PANTHER" id="PTHR21277:SF5">
    <property type="entry name" value="TRANSCRIPTIONAL ADAPTER 1"/>
    <property type="match status" value="1"/>
</dbReference>
<dbReference type="GO" id="GO:0006412">
    <property type="term" value="P:translation"/>
    <property type="evidence" value="ECO:0007669"/>
    <property type="project" value="InterPro"/>
</dbReference>
<feature type="compositionally biased region" description="Low complexity" evidence="10">
    <location>
        <begin position="23"/>
        <end position="34"/>
    </location>
</feature>
<dbReference type="PROSITE" id="PS00323">
    <property type="entry name" value="RIBOSOMAL_S19"/>
    <property type="match status" value="1"/>
</dbReference>
<evidence type="ECO:0000256" key="1">
    <source>
        <dbReference type="ARBA" id="ARBA00004123"/>
    </source>
</evidence>
<protein>
    <recommendedName>
        <fullName evidence="8">Small ribosomal subunit protein uS19m</fullName>
    </recommendedName>
</protein>
<dbReference type="GO" id="GO:0006357">
    <property type="term" value="P:regulation of transcription by RNA polymerase II"/>
    <property type="evidence" value="ECO:0007669"/>
    <property type="project" value="TreeGrafter"/>
</dbReference>
<dbReference type="SUPFAM" id="SSF54570">
    <property type="entry name" value="Ribosomal protein S19"/>
    <property type="match status" value="1"/>
</dbReference>
<proteinExistence type="inferred from homology"/>
<comment type="subcellular location">
    <subcellularLocation>
        <location evidence="1">Nucleus</location>
    </subcellularLocation>
</comment>
<sequence length="402" mass="45823">MSNKDKVGKQHISSTYFDTSKISPKISTSSSLTPCLTHQKNKNKKMQITQQQLPKDSSFPQTTTIINRTQKPTKVDPISLKNSLEEALGINKEKYWLSIQSFIKGEIKKNELDFYVHSLLPKEQVHLHDEFIRASINKRKKNQDIIKSASSLQKKKSLKEIMSSMGKEERDKLQVILKSAQNNITANSNLMLFEKKFPKNNTADDPPTLISSSLNTYFSVNERDDQPSVFDSVYTKMTEVALDNGLIGGVSEDCANLMIYALEMHLKNIIHMILHFHWNALLIFWRTIIISCEFKSAIRSPTSLIVNLITMQPTLSLLSRSVWKGPFFVKFPGLRQAQANNIPIKTQARSCTILPTFVGLKFLVHNGKDYVPVTITEEMVGHKLGEFSPTRKKFTFRKTKNK</sequence>
<keyword evidence="5" id="KW-0804">Transcription</keyword>
<dbReference type="GO" id="GO:0005737">
    <property type="term" value="C:cytoplasm"/>
    <property type="evidence" value="ECO:0007669"/>
    <property type="project" value="UniProtKB-ARBA"/>
</dbReference>
<dbReference type="GO" id="GO:0005634">
    <property type="term" value="C:nucleus"/>
    <property type="evidence" value="ECO:0007669"/>
    <property type="project" value="UniProtKB-SubCell"/>
</dbReference>
<dbReference type="InterPro" id="IPR024738">
    <property type="entry name" value="Hfi1/Tada1"/>
</dbReference>
<dbReference type="PANTHER" id="PTHR21277">
    <property type="entry name" value="TRANSCRIPTIONAL ADAPTER 1"/>
    <property type="match status" value="1"/>
</dbReference>
<dbReference type="PRINTS" id="PR00975">
    <property type="entry name" value="RIBOSOMALS19"/>
</dbReference>
<dbReference type="HAMAP" id="MF_00531">
    <property type="entry name" value="Ribosomal_uS19"/>
    <property type="match status" value="1"/>
</dbReference>
<comment type="similarity">
    <text evidence="2 9">Belongs to the universal ribosomal protein uS19 family.</text>
</comment>
<comment type="caution">
    <text evidence="11">The sequence shown here is derived from an EMBL/GenBank/DDBJ whole genome shotgun (WGS) entry which is preliminary data.</text>
</comment>
<dbReference type="GO" id="GO:1990904">
    <property type="term" value="C:ribonucleoprotein complex"/>
    <property type="evidence" value="ECO:0007669"/>
    <property type="project" value="UniProtKB-KW"/>
</dbReference>
<dbReference type="EMBL" id="BLAL01000156">
    <property type="protein sequence ID" value="GES85422.1"/>
    <property type="molecule type" value="Genomic_DNA"/>
</dbReference>
<dbReference type="FunFam" id="3.30.860.10:FF:000001">
    <property type="entry name" value="30S ribosomal protein S19"/>
    <property type="match status" value="1"/>
</dbReference>
<dbReference type="InterPro" id="IPR023575">
    <property type="entry name" value="Ribosomal_uS19_SF"/>
</dbReference>
<gene>
    <name evidence="11" type="ORF">RCL2_001253100</name>
</gene>
<evidence type="ECO:0000256" key="5">
    <source>
        <dbReference type="ARBA" id="ARBA00023163"/>
    </source>
</evidence>
<evidence type="ECO:0000313" key="12">
    <source>
        <dbReference type="Proteomes" id="UP000615446"/>
    </source>
</evidence>
<dbReference type="Pfam" id="PF12767">
    <property type="entry name" value="SAGA-Tad1"/>
    <property type="match status" value="1"/>
</dbReference>
<evidence type="ECO:0000256" key="4">
    <source>
        <dbReference type="ARBA" id="ARBA00023015"/>
    </source>
</evidence>
<evidence type="ECO:0000256" key="8">
    <source>
        <dbReference type="ARBA" id="ARBA00044183"/>
    </source>
</evidence>
<evidence type="ECO:0000256" key="9">
    <source>
        <dbReference type="RuleBase" id="RU003485"/>
    </source>
</evidence>
<keyword evidence="3 9" id="KW-0689">Ribosomal protein</keyword>
<organism evidence="11 12">
    <name type="scientific">Rhizophagus clarus</name>
    <dbReference type="NCBI Taxonomy" id="94130"/>
    <lineage>
        <taxon>Eukaryota</taxon>
        <taxon>Fungi</taxon>
        <taxon>Fungi incertae sedis</taxon>
        <taxon>Mucoromycota</taxon>
        <taxon>Glomeromycotina</taxon>
        <taxon>Glomeromycetes</taxon>
        <taxon>Glomerales</taxon>
        <taxon>Glomeraceae</taxon>
        <taxon>Rhizophagus</taxon>
    </lineage>
</organism>
<dbReference type="CDD" id="cd22933">
    <property type="entry name" value="HFD_HFI1"/>
    <property type="match status" value="1"/>
</dbReference>
<evidence type="ECO:0000256" key="6">
    <source>
        <dbReference type="ARBA" id="ARBA00023242"/>
    </source>
</evidence>
<keyword evidence="7 9" id="KW-0687">Ribonucleoprotein</keyword>
<evidence type="ECO:0000256" key="2">
    <source>
        <dbReference type="ARBA" id="ARBA00007345"/>
    </source>
</evidence>